<sequence>MDAVETILGRLTLEQKASLTSGGDFWHTQAVPEAGVPSVMVTDGPHGLRKQSDAGDAMGLGGSDPATCFPPAVTLGSTWDVGLARRVGEAIGAEALAAHVAVVLGPGVNIKRSPLCGRNFEYFSEDPLLSGRLGAAWVAGVQSRGVGTSLKHYAANNQETDRLRVSADVDERTLREVYLPAFEHIVRQEQPTTVMCAYNKLNGTHASEHHWLLTQVLRQEWGFAGMVVSDWGAVSNRVAALAAGLDLEMPPSGTDQQVVDAVHSGDLREEVLDEAVRRVLTLVAREQSLPEERPAVDPDAHHALAREVAAAGAVLLRNEAGLLPLDPDGTEALAVIGELARTPRYQGAGSSQVVPTRLDAALDAVRALAGDERVHFAPGYTLDGPADATLVDEAVETAREASTVVLFLGLPSSAESEGFDRQDIALPAGQLALLRAVRAVNERVVVVLANGGLVSVSGWEDQAEAVLEGWLGGQAGGSATADLLFGRANPSGRLTETIPLRLEDTPSWLFFPGGEQHVRYGEGIYVGYRYHHTLGDPVAHPFGFGLSYTTFDLADLVVHRTGPNAAEVSVTVTNTGPVAGSEVVQVYVHDRAASVDRPEHELKGFAKVPLEPGASGTARIPLAPEAFRFWSPGRGRWVVEAGEVEVRVGTSSADIHLVEVLDLEGDGVLPELAASSTLDEWFAHPVGGPVLRQALAEGGGRDLGEVDAHERAILGAMPLGKLSAFGLGVPRAAVDALVEQVRAER</sequence>
<reference evidence="8 9" key="1">
    <citation type="submission" date="2019-06" db="EMBL/GenBank/DDBJ databases">
        <title>Sequencing the genomes of 1000 actinobacteria strains.</title>
        <authorList>
            <person name="Klenk H.-P."/>
        </authorList>
    </citation>
    <scope>NUCLEOTIDE SEQUENCE [LARGE SCALE GENOMIC DNA]</scope>
    <source>
        <strain evidence="8 9">DSM 18082</strain>
    </source>
</reference>
<dbReference type="AlphaFoldDB" id="A0A542ZIW5"/>
<name>A0A542ZIW5_9MICO</name>
<dbReference type="EMBL" id="VFOQ01000001">
    <property type="protein sequence ID" value="TQL60293.1"/>
    <property type="molecule type" value="Genomic_DNA"/>
</dbReference>
<dbReference type="SUPFAM" id="SSF51445">
    <property type="entry name" value="(Trans)glycosidases"/>
    <property type="match status" value="1"/>
</dbReference>
<dbReference type="InterPro" id="IPR001764">
    <property type="entry name" value="Glyco_hydro_3_N"/>
</dbReference>
<evidence type="ECO:0000259" key="7">
    <source>
        <dbReference type="SMART" id="SM01217"/>
    </source>
</evidence>
<dbReference type="PANTHER" id="PTHR42715:SF10">
    <property type="entry name" value="BETA-GLUCOSIDASE"/>
    <property type="match status" value="1"/>
</dbReference>
<evidence type="ECO:0000256" key="2">
    <source>
        <dbReference type="ARBA" id="ARBA00022801"/>
    </source>
</evidence>
<dbReference type="InterPro" id="IPR017853">
    <property type="entry name" value="GH"/>
</dbReference>
<keyword evidence="9" id="KW-1185">Reference proteome</keyword>
<dbReference type="OrthoDB" id="3187421at2"/>
<dbReference type="Pfam" id="PF14310">
    <property type="entry name" value="Fn3-like"/>
    <property type="match status" value="1"/>
</dbReference>
<protein>
    <recommendedName>
        <fullName evidence="5">Exo-alpha-(1-&gt;6)-L-arabinopyranosidase</fullName>
    </recommendedName>
</protein>
<dbReference type="Gene3D" id="2.60.40.10">
    <property type="entry name" value="Immunoglobulins"/>
    <property type="match status" value="1"/>
</dbReference>
<comment type="caution">
    <text evidence="8">The sequence shown here is derived from an EMBL/GenBank/DDBJ whole genome shotgun (WGS) entry which is preliminary data.</text>
</comment>
<keyword evidence="2 6" id="KW-0378">Hydrolase</keyword>
<dbReference type="GO" id="GO:0005975">
    <property type="term" value="P:carbohydrate metabolic process"/>
    <property type="evidence" value="ECO:0007669"/>
    <property type="project" value="InterPro"/>
</dbReference>
<keyword evidence="3" id="KW-0119">Carbohydrate metabolism</keyword>
<comment type="similarity">
    <text evidence="1 6">Belongs to the glycosyl hydrolase 3 family.</text>
</comment>
<evidence type="ECO:0000256" key="3">
    <source>
        <dbReference type="ARBA" id="ARBA00023277"/>
    </source>
</evidence>
<dbReference type="FunFam" id="2.60.40.10:FF:000495">
    <property type="entry name" value="Periplasmic beta-glucosidase"/>
    <property type="match status" value="1"/>
</dbReference>
<dbReference type="Gene3D" id="3.20.20.300">
    <property type="entry name" value="Glycoside hydrolase, family 3, N-terminal domain"/>
    <property type="match status" value="1"/>
</dbReference>
<dbReference type="InterPro" id="IPR002772">
    <property type="entry name" value="Glyco_hydro_3_C"/>
</dbReference>
<comment type="function">
    <text evidence="4">Catalyzes the hydrolysis of a non-reducing terminal alpha-L-arabinopyranosidic linkage in ginsenoside Rb2 (alpha-L-arabinopyranosyl-(1-&gt;6)-alpha-D-glucopyranosyl) to release alpha-D-glucopyranosyl (Rd). It is not able to hydrolyze alpha-L-arabinofuranosyl-(1-&gt;6)-alpha-D-glucopyranosyl (Rc).</text>
</comment>
<organism evidence="8 9">
    <name type="scientific">Oryzihumus leptocrescens</name>
    <dbReference type="NCBI Taxonomy" id="297536"/>
    <lineage>
        <taxon>Bacteria</taxon>
        <taxon>Bacillati</taxon>
        <taxon>Actinomycetota</taxon>
        <taxon>Actinomycetes</taxon>
        <taxon>Micrococcales</taxon>
        <taxon>Intrasporangiaceae</taxon>
        <taxon>Oryzihumus</taxon>
    </lineage>
</organism>
<evidence type="ECO:0000256" key="4">
    <source>
        <dbReference type="ARBA" id="ARBA00058905"/>
    </source>
</evidence>
<dbReference type="SUPFAM" id="SSF52279">
    <property type="entry name" value="Beta-D-glucan exohydrolase, C-terminal domain"/>
    <property type="match status" value="1"/>
</dbReference>
<dbReference type="InterPro" id="IPR026891">
    <property type="entry name" value="Fn3-like"/>
</dbReference>
<keyword evidence="6" id="KW-0326">Glycosidase</keyword>
<evidence type="ECO:0000256" key="6">
    <source>
        <dbReference type="RuleBase" id="RU361161"/>
    </source>
</evidence>
<dbReference type="Proteomes" id="UP000319514">
    <property type="component" value="Unassembled WGS sequence"/>
</dbReference>
<accession>A0A542ZIW5</accession>
<dbReference type="SMART" id="SM01217">
    <property type="entry name" value="Fn3_like"/>
    <property type="match status" value="1"/>
</dbReference>
<dbReference type="InterPro" id="IPR013783">
    <property type="entry name" value="Ig-like_fold"/>
</dbReference>
<evidence type="ECO:0000256" key="1">
    <source>
        <dbReference type="ARBA" id="ARBA00005336"/>
    </source>
</evidence>
<feature type="domain" description="Fibronectin type III-like" evidence="7">
    <location>
        <begin position="582"/>
        <end position="652"/>
    </location>
</feature>
<evidence type="ECO:0000313" key="9">
    <source>
        <dbReference type="Proteomes" id="UP000319514"/>
    </source>
</evidence>
<dbReference type="PROSITE" id="PS00775">
    <property type="entry name" value="GLYCOSYL_HYDROL_F3"/>
    <property type="match status" value="1"/>
</dbReference>
<dbReference type="PANTHER" id="PTHR42715">
    <property type="entry name" value="BETA-GLUCOSIDASE"/>
    <property type="match status" value="1"/>
</dbReference>
<dbReference type="InterPro" id="IPR036962">
    <property type="entry name" value="Glyco_hydro_3_N_sf"/>
</dbReference>
<gene>
    <name evidence="8" type="ORF">FB474_1677</name>
</gene>
<dbReference type="GO" id="GO:0008422">
    <property type="term" value="F:beta-glucosidase activity"/>
    <property type="evidence" value="ECO:0007669"/>
    <property type="project" value="UniProtKB-ARBA"/>
</dbReference>
<dbReference type="Pfam" id="PF01915">
    <property type="entry name" value="Glyco_hydro_3_C"/>
    <property type="match status" value="1"/>
</dbReference>
<dbReference type="PRINTS" id="PR00133">
    <property type="entry name" value="GLHYDRLASE3"/>
</dbReference>
<proteinExistence type="inferred from homology"/>
<evidence type="ECO:0000313" key="8">
    <source>
        <dbReference type="EMBL" id="TQL60293.1"/>
    </source>
</evidence>
<dbReference type="InterPro" id="IPR036881">
    <property type="entry name" value="Glyco_hydro_3_C_sf"/>
</dbReference>
<evidence type="ECO:0000256" key="5">
    <source>
        <dbReference type="ARBA" id="ARBA00074219"/>
    </source>
</evidence>
<dbReference type="InterPro" id="IPR019800">
    <property type="entry name" value="Glyco_hydro_3_AS"/>
</dbReference>
<dbReference type="Pfam" id="PF00933">
    <property type="entry name" value="Glyco_hydro_3"/>
    <property type="match status" value="1"/>
</dbReference>
<dbReference type="RefSeq" id="WP_141788213.1">
    <property type="nucleotide sequence ID" value="NZ_VFOQ01000001.1"/>
</dbReference>
<dbReference type="Gene3D" id="3.40.50.1700">
    <property type="entry name" value="Glycoside hydrolase family 3 C-terminal domain"/>
    <property type="match status" value="1"/>
</dbReference>
<dbReference type="InterPro" id="IPR050288">
    <property type="entry name" value="Cellulose_deg_GH3"/>
</dbReference>